<reference evidence="1 2" key="1">
    <citation type="submission" date="2022-11" db="EMBL/GenBank/DDBJ databases">
        <authorList>
            <person name="Caiyu Z."/>
        </authorList>
    </citation>
    <scope>NUCLEOTIDE SEQUENCE [LARGE SCALE GENOMIC DNA]</scope>
    <source>
        <strain evidence="1 2">YR-4</strain>
    </source>
</reference>
<evidence type="ECO:0000313" key="2">
    <source>
        <dbReference type="Proteomes" id="UP001082703"/>
    </source>
</evidence>
<accession>A0ABT4BUX5</accession>
<sequence>MNDLQIFDYDGKLYADSREVAEMVGKRHDHLVRDIDRYVEVIGHSSKLRADDSNVPNFGAVDFFAKSTYQDAKGEIRRCYLITKKGCEFVANKLTGEKGILFTAEYITAFHSMEDKLLTPSKEFSFLPKASSVGEGASVLKLVDKIMVAQKASGYERAIAFKQAAEKLHIPVPDNFIQPRPFEQTVLMCVSTIKV</sequence>
<dbReference type="EMBL" id="JAPOHA010000004">
    <property type="protein sequence ID" value="MCY1713726.1"/>
    <property type="molecule type" value="Genomic_DNA"/>
</dbReference>
<dbReference type="NCBIfam" id="TIGR02681">
    <property type="entry name" value="phage_pRha"/>
    <property type="match status" value="1"/>
</dbReference>
<gene>
    <name evidence="1" type="ORF">OUY18_05590</name>
</gene>
<name>A0ABT4BUX5_9FIRM</name>
<dbReference type="InterPro" id="IPR014054">
    <property type="entry name" value="Phage_regulatory_Rha"/>
</dbReference>
<dbReference type="RefSeq" id="WP_268057748.1">
    <property type="nucleotide sequence ID" value="NZ_JAPOHA010000004.1"/>
</dbReference>
<proteinExistence type="predicted"/>
<dbReference type="Proteomes" id="UP001082703">
    <property type="component" value="Unassembled WGS sequence"/>
</dbReference>
<dbReference type="Pfam" id="PF09669">
    <property type="entry name" value="Phage_pRha"/>
    <property type="match status" value="1"/>
</dbReference>
<comment type="caution">
    <text evidence="1">The sequence shown here is derived from an EMBL/GenBank/DDBJ whole genome shotgun (WGS) entry which is preliminary data.</text>
</comment>
<organism evidence="1 2">
    <name type="scientific">Caproiciproducens galactitolivorans</name>
    <dbReference type="NCBI Taxonomy" id="642589"/>
    <lineage>
        <taxon>Bacteria</taxon>
        <taxon>Bacillati</taxon>
        <taxon>Bacillota</taxon>
        <taxon>Clostridia</taxon>
        <taxon>Eubacteriales</taxon>
        <taxon>Acutalibacteraceae</taxon>
        <taxon>Caproiciproducens</taxon>
    </lineage>
</organism>
<protein>
    <submittedName>
        <fullName evidence="1">Rha family transcriptional regulator</fullName>
    </submittedName>
</protein>
<keyword evidence="2" id="KW-1185">Reference proteome</keyword>
<evidence type="ECO:0000313" key="1">
    <source>
        <dbReference type="EMBL" id="MCY1713726.1"/>
    </source>
</evidence>